<keyword evidence="1" id="KW-0472">Membrane</keyword>
<organism evidence="2 3">
    <name type="scientific">Asaia spathodeae</name>
    <dbReference type="NCBI Taxonomy" id="657016"/>
    <lineage>
        <taxon>Bacteria</taxon>
        <taxon>Pseudomonadati</taxon>
        <taxon>Pseudomonadota</taxon>
        <taxon>Alphaproteobacteria</taxon>
        <taxon>Acetobacterales</taxon>
        <taxon>Acetobacteraceae</taxon>
        <taxon>Asaia</taxon>
    </lineage>
</organism>
<evidence type="ECO:0000256" key="1">
    <source>
        <dbReference type="SAM" id="Phobius"/>
    </source>
</evidence>
<comment type="caution">
    <text evidence="2">The sequence shown here is derived from an EMBL/GenBank/DDBJ whole genome shotgun (WGS) entry which is preliminary data.</text>
</comment>
<protein>
    <submittedName>
        <fullName evidence="2">Uncharacterized protein</fullName>
    </submittedName>
</protein>
<dbReference type="RefSeq" id="WP_332337830.1">
    <property type="nucleotide sequence ID" value="NZ_JABXXU010000015.1"/>
</dbReference>
<reference evidence="2 3" key="1">
    <citation type="submission" date="2020-06" db="EMBL/GenBank/DDBJ databases">
        <title>Synonyms of Asaia species.</title>
        <authorList>
            <person name="Sombolestani A."/>
        </authorList>
    </citation>
    <scope>NUCLEOTIDE SEQUENCE [LARGE SCALE GENOMIC DNA]</scope>
    <source>
        <strain evidence="2 3">LMG 27047</strain>
    </source>
</reference>
<feature type="transmembrane region" description="Helical" evidence="1">
    <location>
        <begin position="164"/>
        <end position="180"/>
    </location>
</feature>
<sequence length="184" mass="21236">MKSPASPYMEAFLETQESLKERLDTNNRNAAEILHMLKVMQVSLESLSTREAQGAGETPLAIREEDIARRVHEAIMERMDTDLSVRAKPSEQALQHYADTNATLARMLPMIEHTRGYVTDLLNRKERVRTQYIRYPSLSFWWGVILMVLIDRIVAYALPTGSRWWWWWVNPASSFLLSLLPSGS</sequence>
<evidence type="ECO:0000313" key="3">
    <source>
        <dbReference type="Proteomes" id="UP001516351"/>
    </source>
</evidence>
<dbReference type="Proteomes" id="UP001516351">
    <property type="component" value="Unassembled WGS sequence"/>
</dbReference>
<evidence type="ECO:0000313" key="2">
    <source>
        <dbReference type="EMBL" id="NVN48251.1"/>
    </source>
</evidence>
<proteinExistence type="predicted"/>
<feature type="transmembrane region" description="Helical" evidence="1">
    <location>
        <begin position="138"/>
        <end position="158"/>
    </location>
</feature>
<dbReference type="EMBL" id="JABXXV010000013">
    <property type="protein sequence ID" value="NVN48251.1"/>
    <property type="molecule type" value="Genomic_DNA"/>
</dbReference>
<keyword evidence="1" id="KW-0812">Transmembrane</keyword>
<keyword evidence="3" id="KW-1185">Reference proteome</keyword>
<keyword evidence="1" id="KW-1133">Transmembrane helix</keyword>
<name>A0ABX2P8G6_9PROT</name>
<accession>A0ABX2P8G6</accession>
<gene>
    <name evidence="2" type="ORF">HW542_15740</name>
</gene>